<feature type="compositionally biased region" description="Basic and acidic residues" evidence="5">
    <location>
        <begin position="301"/>
        <end position="317"/>
    </location>
</feature>
<feature type="transmembrane region" description="Helical" evidence="6">
    <location>
        <begin position="454"/>
        <end position="473"/>
    </location>
</feature>
<reference evidence="8 9" key="1">
    <citation type="journal article" date="2024" name="Ann. Entomol. Soc. Am.">
        <title>Genomic analyses of the southern and eastern yellowjacket wasps (Hymenoptera: Vespidae) reveal evolutionary signatures of social life.</title>
        <authorList>
            <person name="Catto M.A."/>
            <person name="Caine P.B."/>
            <person name="Orr S.E."/>
            <person name="Hunt B.G."/>
            <person name="Goodisman M.A.D."/>
        </authorList>
    </citation>
    <scope>NUCLEOTIDE SEQUENCE [LARGE SCALE GENOMIC DNA]</scope>
    <source>
        <strain evidence="8">233</strain>
        <tissue evidence="8">Head and thorax</tissue>
    </source>
</reference>
<dbReference type="InterPro" id="IPR011701">
    <property type="entry name" value="MFS"/>
</dbReference>
<dbReference type="InterPro" id="IPR036259">
    <property type="entry name" value="MFS_trans_sf"/>
</dbReference>
<feature type="transmembrane region" description="Helical" evidence="6">
    <location>
        <begin position="575"/>
        <end position="595"/>
    </location>
</feature>
<feature type="transmembrane region" description="Helical" evidence="6">
    <location>
        <begin position="607"/>
        <end position="628"/>
    </location>
</feature>
<gene>
    <name evidence="8" type="ORF">V1478_009462</name>
</gene>
<accession>A0ABD2APQ5</accession>
<comment type="subcellular location">
    <subcellularLocation>
        <location evidence="1">Membrane</location>
        <topology evidence="1">Multi-pass membrane protein</topology>
    </subcellularLocation>
</comment>
<dbReference type="Pfam" id="PF07690">
    <property type="entry name" value="MFS_1"/>
    <property type="match status" value="1"/>
</dbReference>
<organism evidence="8 9">
    <name type="scientific">Vespula squamosa</name>
    <name type="common">Southern yellow jacket</name>
    <name type="synonym">Wasp</name>
    <dbReference type="NCBI Taxonomy" id="30214"/>
    <lineage>
        <taxon>Eukaryota</taxon>
        <taxon>Metazoa</taxon>
        <taxon>Ecdysozoa</taxon>
        <taxon>Arthropoda</taxon>
        <taxon>Hexapoda</taxon>
        <taxon>Insecta</taxon>
        <taxon>Pterygota</taxon>
        <taxon>Neoptera</taxon>
        <taxon>Endopterygota</taxon>
        <taxon>Hymenoptera</taxon>
        <taxon>Apocrita</taxon>
        <taxon>Aculeata</taxon>
        <taxon>Vespoidea</taxon>
        <taxon>Vespidae</taxon>
        <taxon>Vespinae</taxon>
        <taxon>Vespula</taxon>
    </lineage>
</organism>
<dbReference type="InterPro" id="IPR020846">
    <property type="entry name" value="MFS_dom"/>
</dbReference>
<feature type="transmembrane region" description="Helical" evidence="6">
    <location>
        <begin position="547"/>
        <end position="568"/>
    </location>
</feature>
<dbReference type="PROSITE" id="PS50850">
    <property type="entry name" value="MFS"/>
    <property type="match status" value="1"/>
</dbReference>
<feature type="compositionally biased region" description="Polar residues" evidence="5">
    <location>
        <begin position="378"/>
        <end position="398"/>
    </location>
</feature>
<sequence>MKTNDGKRMNAETVKVGCFQMLLVLIFCINYIIVSMNHALPAFHNYTPKFYCQPRNTTSRIYGCQIQNNWTIESNSSTELEIDSCSGDYRFAIEPGENSVVTEWILICERRYLTYLASAIYYLGALIGASIAGILADRIGRLPVQAICLYTQGTMAVALYIVQNYPTFLALRGLQGIFVQGLQNSTYILSLELFPSKSRTLIALIMQIAWAIGLILLAILSYVIPDWRILQLAVSVPTAITVLYIWIIPESPRWLLAKNKLTEADMALERIAKYNGCCTRIHRENIIEPESVAKENPTPVKPERKSRVSSVDLKKPKTLEMTTQDEVMKLLNTPNSNQQKEQSRSSTVIVQVPTKRFSSTNVELRRENDVENEMKNPPSCSTNNRRSKRNSQSVYDQKVSSKIDEEIVVLRNPRKLQEANDNEIKMDENVKQESKRIKNKTLQKLFKRSLTRKYSLVMVFQWFSSSMACYLLASLLPNFNVNRHVTFALGGALEIATYTFIYFVLSRYGRRIPLSIYQSTTGVILIILSILVILIDSSLAWKDLVETIVLLFGRVTVISTIAIAYLYAVELFPTVIRGTCLGLCTVFAEVGSLSIPQVLSLEKYMPINIPLAIIGVLSLISGILAIILPETLNKILPDTIDDIEQMFIKRRDQKNDEEIVNEDKNIVKDDLTEREILREKLFSEDWVDAGNGILVNFSENKNADCSRD</sequence>
<dbReference type="EMBL" id="JAUDFV010000141">
    <property type="protein sequence ID" value="KAL2722599.1"/>
    <property type="molecule type" value="Genomic_DNA"/>
</dbReference>
<name>A0ABD2APQ5_VESSQ</name>
<evidence type="ECO:0000256" key="3">
    <source>
        <dbReference type="ARBA" id="ARBA00022989"/>
    </source>
</evidence>
<feature type="region of interest" description="Disordered" evidence="5">
    <location>
        <begin position="289"/>
        <end position="317"/>
    </location>
</feature>
<dbReference type="AlphaFoldDB" id="A0ABD2APQ5"/>
<proteinExistence type="predicted"/>
<dbReference type="Proteomes" id="UP001607302">
    <property type="component" value="Unassembled WGS sequence"/>
</dbReference>
<feature type="transmembrane region" description="Helical" evidence="6">
    <location>
        <begin position="21"/>
        <end position="40"/>
    </location>
</feature>
<evidence type="ECO:0000259" key="7">
    <source>
        <dbReference type="PROSITE" id="PS50850"/>
    </source>
</evidence>
<feature type="transmembrane region" description="Helical" evidence="6">
    <location>
        <begin position="229"/>
        <end position="248"/>
    </location>
</feature>
<evidence type="ECO:0000256" key="5">
    <source>
        <dbReference type="SAM" id="MobiDB-lite"/>
    </source>
</evidence>
<evidence type="ECO:0000313" key="9">
    <source>
        <dbReference type="Proteomes" id="UP001607302"/>
    </source>
</evidence>
<feature type="transmembrane region" description="Helical" evidence="6">
    <location>
        <begin position="485"/>
        <end position="504"/>
    </location>
</feature>
<comment type="caution">
    <text evidence="8">The sequence shown here is derived from an EMBL/GenBank/DDBJ whole genome shotgun (WGS) entry which is preliminary data.</text>
</comment>
<dbReference type="PANTHER" id="PTHR24064">
    <property type="entry name" value="SOLUTE CARRIER FAMILY 22 MEMBER"/>
    <property type="match status" value="1"/>
</dbReference>
<keyword evidence="4 6" id="KW-0472">Membrane</keyword>
<dbReference type="GO" id="GO:0016020">
    <property type="term" value="C:membrane"/>
    <property type="evidence" value="ECO:0007669"/>
    <property type="project" value="UniProtKB-SubCell"/>
</dbReference>
<feature type="compositionally biased region" description="Basic and acidic residues" evidence="5">
    <location>
        <begin position="363"/>
        <end position="374"/>
    </location>
</feature>
<feature type="transmembrane region" description="Helical" evidence="6">
    <location>
        <begin position="516"/>
        <end position="535"/>
    </location>
</feature>
<evidence type="ECO:0000256" key="4">
    <source>
        <dbReference type="ARBA" id="ARBA00023136"/>
    </source>
</evidence>
<keyword evidence="9" id="KW-1185">Reference proteome</keyword>
<evidence type="ECO:0000256" key="1">
    <source>
        <dbReference type="ARBA" id="ARBA00004141"/>
    </source>
</evidence>
<evidence type="ECO:0000256" key="6">
    <source>
        <dbReference type="SAM" id="Phobius"/>
    </source>
</evidence>
<feature type="transmembrane region" description="Helical" evidence="6">
    <location>
        <begin position="201"/>
        <end position="223"/>
    </location>
</feature>
<evidence type="ECO:0000313" key="8">
    <source>
        <dbReference type="EMBL" id="KAL2722599.1"/>
    </source>
</evidence>
<dbReference type="SUPFAM" id="SSF103473">
    <property type="entry name" value="MFS general substrate transporter"/>
    <property type="match status" value="1"/>
</dbReference>
<feature type="transmembrane region" description="Helical" evidence="6">
    <location>
        <begin position="112"/>
        <end position="135"/>
    </location>
</feature>
<feature type="region of interest" description="Disordered" evidence="5">
    <location>
        <begin position="333"/>
        <end position="398"/>
    </location>
</feature>
<keyword evidence="3 6" id="KW-1133">Transmembrane helix</keyword>
<evidence type="ECO:0000256" key="2">
    <source>
        <dbReference type="ARBA" id="ARBA00022692"/>
    </source>
</evidence>
<feature type="compositionally biased region" description="Polar residues" evidence="5">
    <location>
        <begin position="333"/>
        <end position="349"/>
    </location>
</feature>
<keyword evidence="2 6" id="KW-0812">Transmembrane</keyword>
<dbReference type="Gene3D" id="1.20.1250.20">
    <property type="entry name" value="MFS general substrate transporter like domains"/>
    <property type="match status" value="2"/>
</dbReference>
<protein>
    <submittedName>
        <fullName evidence="8">Solute carrier family 22 member 8-like isoform X2</fullName>
    </submittedName>
</protein>
<feature type="domain" description="Major facilitator superfamily (MFS) profile" evidence="7">
    <location>
        <begin position="23"/>
        <end position="633"/>
    </location>
</feature>